<dbReference type="EMBL" id="CABVIH010000001">
    <property type="protein sequence ID" value="VVO51433.1"/>
    <property type="molecule type" value="Genomic_DNA"/>
</dbReference>
<dbReference type="GO" id="GO:0000976">
    <property type="term" value="F:transcription cis-regulatory region binding"/>
    <property type="evidence" value="ECO:0007669"/>
    <property type="project" value="TreeGrafter"/>
</dbReference>
<reference evidence="6 7" key="1">
    <citation type="submission" date="2019-09" db="EMBL/GenBank/DDBJ databases">
        <authorList>
            <person name="Chandra G."/>
            <person name="Truman W A."/>
        </authorList>
    </citation>
    <scope>NUCLEOTIDE SEQUENCE [LARGE SCALE GENOMIC DNA]</scope>
    <source>
        <strain evidence="6">PS880</strain>
    </source>
</reference>
<dbReference type="AlphaFoldDB" id="A0A5E7GRG0"/>
<dbReference type="InterPro" id="IPR036390">
    <property type="entry name" value="WH_DNA-bd_sf"/>
</dbReference>
<dbReference type="InterPro" id="IPR000847">
    <property type="entry name" value="LysR_HTH_N"/>
</dbReference>
<keyword evidence="3" id="KW-0238">DNA-binding</keyword>
<keyword evidence="4" id="KW-0804">Transcription</keyword>
<name>A0A5E7GRG0_PSEFL</name>
<organism evidence="6 7">
    <name type="scientific">Pseudomonas fluorescens</name>
    <dbReference type="NCBI Taxonomy" id="294"/>
    <lineage>
        <taxon>Bacteria</taxon>
        <taxon>Pseudomonadati</taxon>
        <taxon>Pseudomonadota</taxon>
        <taxon>Gammaproteobacteria</taxon>
        <taxon>Pseudomonadales</taxon>
        <taxon>Pseudomonadaceae</taxon>
        <taxon>Pseudomonas</taxon>
    </lineage>
</organism>
<evidence type="ECO:0000259" key="5">
    <source>
        <dbReference type="PROSITE" id="PS50931"/>
    </source>
</evidence>
<evidence type="ECO:0000256" key="4">
    <source>
        <dbReference type="ARBA" id="ARBA00023163"/>
    </source>
</evidence>
<dbReference type="SUPFAM" id="SSF53850">
    <property type="entry name" value="Periplasmic binding protein-like II"/>
    <property type="match status" value="1"/>
</dbReference>
<evidence type="ECO:0000313" key="6">
    <source>
        <dbReference type="EMBL" id="VVO51433.1"/>
    </source>
</evidence>
<dbReference type="GO" id="GO:0003700">
    <property type="term" value="F:DNA-binding transcription factor activity"/>
    <property type="evidence" value="ECO:0007669"/>
    <property type="project" value="InterPro"/>
</dbReference>
<dbReference type="Gene3D" id="1.10.10.10">
    <property type="entry name" value="Winged helix-like DNA-binding domain superfamily/Winged helix DNA-binding domain"/>
    <property type="match status" value="1"/>
</dbReference>
<dbReference type="Pfam" id="PF00126">
    <property type="entry name" value="HTH_1"/>
    <property type="match status" value="1"/>
</dbReference>
<protein>
    <recommendedName>
        <fullName evidence="5">HTH lysR-type domain-containing protein</fullName>
    </recommendedName>
</protein>
<gene>
    <name evidence="6" type="ORF">PS880_00327</name>
</gene>
<comment type="similarity">
    <text evidence="1">Belongs to the LysR transcriptional regulatory family.</text>
</comment>
<dbReference type="SUPFAM" id="SSF46785">
    <property type="entry name" value="Winged helix' DNA-binding domain"/>
    <property type="match status" value="1"/>
</dbReference>
<dbReference type="InterPro" id="IPR036388">
    <property type="entry name" value="WH-like_DNA-bd_sf"/>
</dbReference>
<dbReference type="Pfam" id="PF03466">
    <property type="entry name" value="LysR_substrate"/>
    <property type="match status" value="1"/>
</dbReference>
<feature type="domain" description="HTH lysR-type" evidence="5">
    <location>
        <begin position="8"/>
        <end position="65"/>
    </location>
</feature>
<dbReference type="RefSeq" id="WP_150778329.1">
    <property type="nucleotide sequence ID" value="NZ_CABVIH010000001.1"/>
</dbReference>
<evidence type="ECO:0000313" key="7">
    <source>
        <dbReference type="Proteomes" id="UP000375525"/>
    </source>
</evidence>
<dbReference type="CDD" id="cd05466">
    <property type="entry name" value="PBP2_LTTR_substrate"/>
    <property type="match status" value="1"/>
</dbReference>
<sequence length="307" mass="33910">MLGTVSELDLRLIRVFLTVVEAGGISAAQTALNTTQPTISAQLATLEARVGFRLCERGRGGFSVTPKGGQFVDAARRLLAAAEGFRVEVQHINRKVSGTINIGLLGQIDPSANKHIALAIARLRSRHEGLYFHFTELSSSLLEEKIINGHIDLAIGYFWHRLPNIDYYPLFQETQIAYCAPAHPLFDHVGALSRDDVRDYDWVWPSHPLPEMPAPTSIERLTVLTDSMDGAALLILSGQHLGFLPQHYAAKHEQLGQLHPLNSELLRYEVGFHAAVRHSARQREVVSAFLAELIEIFAVGSIETAGR</sequence>
<dbReference type="PROSITE" id="PS50931">
    <property type="entry name" value="HTH_LYSR"/>
    <property type="match status" value="1"/>
</dbReference>
<proteinExistence type="inferred from homology"/>
<dbReference type="InterPro" id="IPR005119">
    <property type="entry name" value="LysR_subst-bd"/>
</dbReference>
<evidence type="ECO:0000256" key="2">
    <source>
        <dbReference type="ARBA" id="ARBA00023015"/>
    </source>
</evidence>
<dbReference type="OrthoDB" id="8587655at2"/>
<dbReference type="PANTHER" id="PTHR30126:SF98">
    <property type="entry name" value="HTH-TYPE TRANSCRIPTIONAL ACTIVATOR BAUR"/>
    <property type="match status" value="1"/>
</dbReference>
<dbReference type="Gene3D" id="3.40.190.290">
    <property type="match status" value="1"/>
</dbReference>
<evidence type="ECO:0000256" key="1">
    <source>
        <dbReference type="ARBA" id="ARBA00009437"/>
    </source>
</evidence>
<dbReference type="PANTHER" id="PTHR30126">
    <property type="entry name" value="HTH-TYPE TRANSCRIPTIONAL REGULATOR"/>
    <property type="match status" value="1"/>
</dbReference>
<evidence type="ECO:0000256" key="3">
    <source>
        <dbReference type="ARBA" id="ARBA00023125"/>
    </source>
</evidence>
<dbReference type="Proteomes" id="UP000375525">
    <property type="component" value="Unassembled WGS sequence"/>
</dbReference>
<accession>A0A5E7GRG0</accession>
<keyword evidence="2" id="KW-0805">Transcription regulation</keyword>